<evidence type="ECO:0000313" key="2">
    <source>
        <dbReference type="EMBL" id="AQQ53195.1"/>
    </source>
</evidence>
<feature type="region of interest" description="Disordered" evidence="1">
    <location>
        <begin position="1"/>
        <end position="84"/>
    </location>
</feature>
<accession>A0A1Q2KY92</accession>
<dbReference type="RefSeq" id="WP_077589080.1">
    <property type="nucleotide sequence ID" value="NZ_CP019640.1"/>
</dbReference>
<protein>
    <submittedName>
        <fullName evidence="2">Uncharacterized protein</fullName>
    </submittedName>
</protein>
<organism evidence="2 3">
    <name type="scientific">Planococcus lenghuensis</name>
    <dbReference type="NCBI Taxonomy" id="2213202"/>
    <lineage>
        <taxon>Bacteria</taxon>
        <taxon>Bacillati</taxon>
        <taxon>Bacillota</taxon>
        <taxon>Bacilli</taxon>
        <taxon>Bacillales</taxon>
        <taxon>Caryophanaceae</taxon>
        <taxon>Planococcus</taxon>
    </lineage>
</organism>
<proteinExistence type="predicted"/>
<gene>
    <name evidence="2" type="ORF">B0X71_08925</name>
</gene>
<sequence>MKGKNENHSGSEAEQANRALNDEFYERADGTEEREAEAPSQTNQANSDLNDEFYSEGESKDVIPPLYVNNNTPAIEVTKKKERK</sequence>
<feature type="compositionally biased region" description="Polar residues" evidence="1">
    <location>
        <begin position="39"/>
        <end position="48"/>
    </location>
</feature>
<evidence type="ECO:0000313" key="3">
    <source>
        <dbReference type="Proteomes" id="UP000188184"/>
    </source>
</evidence>
<keyword evidence="3" id="KW-1185">Reference proteome</keyword>
<feature type="compositionally biased region" description="Basic and acidic residues" evidence="1">
    <location>
        <begin position="20"/>
        <end position="37"/>
    </location>
</feature>
<dbReference type="KEGG" id="pmar:B0X71_08925"/>
<dbReference type="AlphaFoldDB" id="A0A1Q2KY92"/>
<reference evidence="2 3" key="1">
    <citation type="submission" date="2017-02" db="EMBL/GenBank/DDBJ databases">
        <title>The complete genomic sequence of a novel cold adapted crude oil-degrading bacterium Planococcus qaidamina Y42.</title>
        <authorList>
            <person name="Yang R."/>
        </authorList>
    </citation>
    <scope>NUCLEOTIDE SEQUENCE [LARGE SCALE GENOMIC DNA]</scope>
    <source>
        <strain evidence="2 3">Y42</strain>
    </source>
</reference>
<name>A0A1Q2KY92_9BACL</name>
<dbReference type="Proteomes" id="UP000188184">
    <property type="component" value="Chromosome"/>
</dbReference>
<dbReference type="OrthoDB" id="2740196at2"/>
<dbReference type="EMBL" id="CP019640">
    <property type="protein sequence ID" value="AQQ53195.1"/>
    <property type="molecule type" value="Genomic_DNA"/>
</dbReference>
<feature type="compositionally biased region" description="Basic and acidic residues" evidence="1">
    <location>
        <begin position="1"/>
        <end position="11"/>
    </location>
</feature>
<evidence type="ECO:0000256" key="1">
    <source>
        <dbReference type="SAM" id="MobiDB-lite"/>
    </source>
</evidence>